<organism evidence="2 3">
    <name type="scientific">Elstera cyanobacteriorum</name>
    <dbReference type="NCBI Taxonomy" id="2022747"/>
    <lineage>
        <taxon>Bacteria</taxon>
        <taxon>Pseudomonadati</taxon>
        <taxon>Pseudomonadota</taxon>
        <taxon>Alphaproteobacteria</taxon>
        <taxon>Rhodospirillales</taxon>
        <taxon>Rhodospirillaceae</taxon>
        <taxon>Elstera</taxon>
    </lineage>
</organism>
<sequence>MRHFLPLCLLCLPLIGLAPRAAAHPHVWMELDMVLLTDKGSLTGFEITWTWDEVYSDPFRKTYDKNRNGTFEPAEAAELQNNEITSLAAFSEFVFVRVQGERVPVGTLKALTIGLKGDQMQFHFQVPLKKPIPLAGIGAGRTLTVGSYDPEYYIESTLPEDRPGVRFAAPPPGCTIKIIEDRKHPIYFGMVYPQVGAVTCAD</sequence>
<dbReference type="InterPro" id="IPR010412">
    <property type="entry name" value="DUF1007"/>
</dbReference>
<dbReference type="EMBL" id="NOXS01000028">
    <property type="protein sequence ID" value="OYQ20413.1"/>
    <property type="molecule type" value="Genomic_DNA"/>
</dbReference>
<evidence type="ECO:0008006" key="4">
    <source>
        <dbReference type="Google" id="ProtNLM"/>
    </source>
</evidence>
<dbReference type="AlphaFoldDB" id="A0A255XU15"/>
<reference evidence="2 3" key="1">
    <citation type="submission" date="2017-07" db="EMBL/GenBank/DDBJ databases">
        <title>Elstera cyanobacteriorum sp. nov., a novel bacterium isolated from cyanobacterial aggregates in a eutrophic lake.</title>
        <authorList>
            <person name="Cai H."/>
        </authorList>
    </citation>
    <scope>NUCLEOTIDE SEQUENCE [LARGE SCALE GENOMIC DNA]</scope>
    <source>
        <strain evidence="2 3">TH019</strain>
    </source>
</reference>
<keyword evidence="1" id="KW-0732">Signal</keyword>
<dbReference type="RefSeq" id="WP_094407876.1">
    <property type="nucleotide sequence ID" value="NZ_BMJZ01000008.1"/>
</dbReference>
<evidence type="ECO:0000256" key="1">
    <source>
        <dbReference type="SAM" id="SignalP"/>
    </source>
</evidence>
<feature type="signal peptide" evidence="1">
    <location>
        <begin position="1"/>
        <end position="23"/>
    </location>
</feature>
<dbReference type="OrthoDB" id="1679673at2"/>
<evidence type="ECO:0000313" key="2">
    <source>
        <dbReference type="EMBL" id="OYQ20413.1"/>
    </source>
</evidence>
<keyword evidence="3" id="KW-1185">Reference proteome</keyword>
<feature type="chain" id="PRO_5012852610" description="ABC transporter substrate-binding protein" evidence="1">
    <location>
        <begin position="24"/>
        <end position="202"/>
    </location>
</feature>
<evidence type="ECO:0000313" key="3">
    <source>
        <dbReference type="Proteomes" id="UP000216361"/>
    </source>
</evidence>
<gene>
    <name evidence="2" type="ORF">CHR90_04905</name>
</gene>
<dbReference type="Proteomes" id="UP000216361">
    <property type="component" value="Unassembled WGS sequence"/>
</dbReference>
<protein>
    <recommendedName>
        <fullName evidence="4">ABC transporter substrate-binding protein</fullName>
    </recommendedName>
</protein>
<proteinExistence type="predicted"/>
<accession>A0A255XU15</accession>
<dbReference type="Pfam" id="PF06226">
    <property type="entry name" value="DUF1007"/>
    <property type="match status" value="1"/>
</dbReference>
<comment type="caution">
    <text evidence="2">The sequence shown here is derived from an EMBL/GenBank/DDBJ whole genome shotgun (WGS) entry which is preliminary data.</text>
</comment>
<name>A0A255XU15_9PROT</name>